<name>A0ABP9J9N8_9ACTN</name>
<organism evidence="3 4">
    <name type="scientific">Streptomyces siamensis</name>
    <dbReference type="NCBI Taxonomy" id="1274986"/>
    <lineage>
        <taxon>Bacteria</taxon>
        <taxon>Bacillati</taxon>
        <taxon>Actinomycetota</taxon>
        <taxon>Actinomycetes</taxon>
        <taxon>Kitasatosporales</taxon>
        <taxon>Streptomycetaceae</taxon>
        <taxon>Streptomyces</taxon>
    </lineage>
</organism>
<dbReference type="Proteomes" id="UP001501759">
    <property type="component" value="Unassembled WGS sequence"/>
</dbReference>
<evidence type="ECO:0008006" key="5">
    <source>
        <dbReference type="Google" id="ProtNLM"/>
    </source>
</evidence>
<comment type="caution">
    <text evidence="3">The sequence shown here is derived from an EMBL/GenBank/DDBJ whole genome shotgun (WGS) entry which is preliminary data.</text>
</comment>
<evidence type="ECO:0000256" key="2">
    <source>
        <dbReference type="SAM" id="SignalP"/>
    </source>
</evidence>
<feature type="region of interest" description="Disordered" evidence="1">
    <location>
        <begin position="170"/>
        <end position="222"/>
    </location>
</feature>
<gene>
    <name evidence="3" type="ORF">GCM10023335_56070</name>
</gene>
<feature type="compositionally biased region" description="Acidic residues" evidence="1">
    <location>
        <begin position="194"/>
        <end position="206"/>
    </location>
</feature>
<keyword evidence="2" id="KW-0732">Signal</keyword>
<evidence type="ECO:0000313" key="3">
    <source>
        <dbReference type="EMBL" id="GAA5023368.1"/>
    </source>
</evidence>
<reference evidence="4" key="1">
    <citation type="journal article" date="2019" name="Int. J. Syst. Evol. Microbiol.">
        <title>The Global Catalogue of Microorganisms (GCM) 10K type strain sequencing project: providing services to taxonomists for standard genome sequencing and annotation.</title>
        <authorList>
            <consortium name="The Broad Institute Genomics Platform"/>
            <consortium name="The Broad Institute Genome Sequencing Center for Infectious Disease"/>
            <person name="Wu L."/>
            <person name="Ma J."/>
        </authorList>
    </citation>
    <scope>NUCLEOTIDE SEQUENCE [LARGE SCALE GENOMIC DNA]</scope>
    <source>
        <strain evidence="4">JCM 18409</strain>
    </source>
</reference>
<keyword evidence="4" id="KW-1185">Reference proteome</keyword>
<feature type="chain" id="PRO_5047358970" description="Secreted protein" evidence="2">
    <location>
        <begin position="25"/>
        <end position="284"/>
    </location>
</feature>
<evidence type="ECO:0000313" key="4">
    <source>
        <dbReference type="Proteomes" id="UP001501759"/>
    </source>
</evidence>
<proteinExistence type="predicted"/>
<sequence length="284" mass="30704">MNRVKNTVGAMAATVLLGAFSVPAAASTSSDAEAAANPAYRVLKHLDYSGPGKASLRVGYYDRTHDKGFGWNKVKKKHNITKYSAVEYIAKSPNRNRVGNSTTYHMTGYAGKYRCRNGVCTLVKQYKMILSVNEKVQRDGQDKGVITMYCVGVVRCPNWVSTTLAKENRSLAASDEGTVPEEDAPDNSQAPSDEVVDEADLEDENTPMDGGAPADEGDAVDGTETYLSSYQPLADSVSVTAPTTALTASGRERLAASYSPLAWTVPVSATEDRYRYAGSYNRLR</sequence>
<accession>A0ABP9J9N8</accession>
<dbReference type="EMBL" id="BAABKB010000023">
    <property type="protein sequence ID" value="GAA5023368.1"/>
    <property type="molecule type" value="Genomic_DNA"/>
</dbReference>
<evidence type="ECO:0000256" key="1">
    <source>
        <dbReference type="SAM" id="MobiDB-lite"/>
    </source>
</evidence>
<protein>
    <recommendedName>
        <fullName evidence="5">Secreted protein</fullName>
    </recommendedName>
</protein>
<feature type="signal peptide" evidence="2">
    <location>
        <begin position="1"/>
        <end position="24"/>
    </location>
</feature>